<dbReference type="InterPro" id="IPR003848">
    <property type="entry name" value="DUF218"/>
</dbReference>
<dbReference type="AlphaFoldDB" id="K9YTN7"/>
<dbReference type="InterPro" id="IPR051599">
    <property type="entry name" value="Cell_Envelope_Assoc"/>
</dbReference>
<dbReference type="CDD" id="cd06259">
    <property type="entry name" value="YdcF-like"/>
    <property type="match status" value="1"/>
</dbReference>
<dbReference type="PANTHER" id="PTHR30336">
    <property type="entry name" value="INNER MEMBRANE PROTEIN, PROBABLE PERMEASE"/>
    <property type="match status" value="1"/>
</dbReference>
<dbReference type="Proteomes" id="UP000010482">
    <property type="component" value="Chromosome"/>
</dbReference>
<organism evidence="3 4">
    <name type="scientific">Dactylococcopsis salina (strain PCC 8305)</name>
    <name type="common">Myxobactron salinum</name>
    <dbReference type="NCBI Taxonomy" id="13035"/>
    <lineage>
        <taxon>Bacteria</taxon>
        <taxon>Bacillati</taxon>
        <taxon>Cyanobacteriota</taxon>
        <taxon>Cyanophyceae</taxon>
        <taxon>Nodosilineales</taxon>
        <taxon>Cymatolegaceae</taxon>
        <taxon>Dactylococcopsis</taxon>
    </lineage>
</organism>
<dbReference type="eggNOG" id="COG1434">
    <property type="taxonomic scope" value="Bacteria"/>
</dbReference>
<keyword evidence="1" id="KW-0812">Transmembrane</keyword>
<dbReference type="Pfam" id="PF02698">
    <property type="entry name" value="DUF218"/>
    <property type="match status" value="1"/>
</dbReference>
<dbReference type="GO" id="GO:0000270">
    <property type="term" value="P:peptidoglycan metabolic process"/>
    <property type="evidence" value="ECO:0007669"/>
    <property type="project" value="TreeGrafter"/>
</dbReference>
<dbReference type="STRING" id="13035.Dacsa_1165"/>
<dbReference type="GO" id="GO:0005886">
    <property type="term" value="C:plasma membrane"/>
    <property type="evidence" value="ECO:0007669"/>
    <property type="project" value="TreeGrafter"/>
</dbReference>
<dbReference type="HOGENOM" id="CLU_053514_1_1_3"/>
<sequence>MFLFLSKFLPLFVYPLGLTTLLLLGGLILAWKRPQLALLPMGISVIVIFLAGNAWVSSLLVQSLEWQQIPKKELPEAEAIILLGGSTRVPTPPRKTVEITEAGDRVLYAAHLYKEGKAPLIIATGGRITWLKNSPPEADSMKILLTEIGVPEEAVIEEKQALNTYQNAVYTKEILEQRGIKKSLLVTSASHMPRSMLVFKKQDINVIPAPTDFTVTQLDWEQLQSTPQVTILNLIPDAGRLQQTTQALKEYIGIVVYWLKGWI</sequence>
<dbReference type="GO" id="GO:0043164">
    <property type="term" value="P:Gram-negative-bacterium-type cell wall biogenesis"/>
    <property type="evidence" value="ECO:0007669"/>
    <property type="project" value="TreeGrafter"/>
</dbReference>
<feature type="domain" description="DUF218" evidence="2">
    <location>
        <begin position="78"/>
        <end position="253"/>
    </location>
</feature>
<evidence type="ECO:0000259" key="2">
    <source>
        <dbReference type="Pfam" id="PF02698"/>
    </source>
</evidence>
<proteinExistence type="predicted"/>
<gene>
    <name evidence="3" type="ORF">Dacsa_1165</name>
</gene>
<dbReference type="EMBL" id="CP003944">
    <property type="protein sequence ID" value="AFZ49867.1"/>
    <property type="molecule type" value="Genomic_DNA"/>
</dbReference>
<keyword evidence="1" id="KW-0472">Membrane</keyword>
<dbReference type="OrthoDB" id="9782395at2"/>
<name>K9YTN7_DACS8</name>
<protein>
    <recommendedName>
        <fullName evidence="2">DUF218 domain-containing protein</fullName>
    </recommendedName>
</protein>
<evidence type="ECO:0000313" key="3">
    <source>
        <dbReference type="EMBL" id="AFZ49867.1"/>
    </source>
</evidence>
<dbReference type="Gene3D" id="3.40.50.620">
    <property type="entry name" value="HUPs"/>
    <property type="match status" value="1"/>
</dbReference>
<keyword evidence="4" id="KW-1185">Reference proteome</keyword>
<feature type="transmembrane region" description="Helical" evidence="1">
    <location>
        <begin position="12"/>
        <end position="31"/>
    </location>
</feature>
<reference evidence="3" key="1">
    <citation type="submission" date="2012-04" db="EMBL/GenBank/DDBJ databases">
        <title>Finished genome of Dactylococcopsis salina PCC 8305.</title>
        <authorList>
            <consortium name="US DOE Joint Genome Institute"/>
            <person name="Gugger M."/>
            <person name="Coursin T."/>
            <person name="Rippka R."/>
            <person name="Tandeau De Marsac N."/>
            <person name="Huntemann M."/>
            <person name="Wei C.-L."/>
            <person name="Han J."/>
            <person name="Detter J.C."/>
            <person name="Han C."/>
            <person name="Tapia R."/>
            <person name="Daligault H."/>
            <person name="Chen A."/>
            <person name="Krypides N."/>
            <person name="Mavromatis K."/>
            <person name="Markowitz V."/>
            <person name="Szeto E."/>
            <person name="Ivanova N."/>
            <person name="Ovchinnikova G."/>
            <person name="Pagani I."/>
            <person name="Pati A."/>
            <person name="Goodwin L."/>
            <person name="Peters L."/>
            <person name="Pitluck S."/>
            <person name="Woyke T."/>
            <person name="Kerfeld C."/>
        </authorList>
    </citation>
    <scope>NUCLEOTIDE SEQUENCE [LARGE SCALE GENOMIC DNA]</scope>
    <source>
        <strain evidence="3">PCC 8305</strain>
    </source>
</reference>
<dbReference type="PANTHER" id="PTHR30336:SF4">
    <property type="entry name" value="ENVELOPE BIOGENESIS FACTOR ELYC"/>
    <property type="match status" value="1"/>
</dbReference>
<dbReference type="InterPro" id="IPR014729">
    <property type="entry name" value="Rossmann-like_a/b/a_fold"/>
</dbReference>
<dbReference type="RefSeq" id="WP_015228876.1">
    <property type="nucleotide sequence ID" value="NC_019780.1"/>
</dbReference>
<dbReference type="KEGG" id="dsl:Dacsa_1165"/>
<evidence type="ECO:0000313" key="4">
    <source>
        <dbReference type="Proteomes" id="UP000010482"/>
    </source>
</evidence>
<evidence type="ECO:0000256" key="1">
    <source>
        <dbReference type="SAM" id="Phobius"/>
    </source>
</evidence>
<dbReference type="PATRIC" id="fig|13035.3.peg.1310"/>
<accession>K9YTN7</accession>
<feature type="transmembrane region" description="Helical" evidence="1">
    <location>
        <begin position="38"/>
        <end position="61"/>
    </location>
</feature>
<keyword evidence="1" id="KW-1133">Transmembrane helix</keyword>